<keyword evidence="2" id="KW-1185">Reference proteome</keyword>
<proteinExistence type="predicted"/>
<gene>
    <name evidence="1" type="ORF">OLC1_LOCUS10287</name>
</gene>
<protein>
    <submittedName>
        <fullName evidence="1">OLC1v1037572C1</fullName>
    </submittedName>
</protein>
<sequence>MWLFSGNVSYRCSLGTDKPSSSESALQLLDVVLGMTSTLPPPPHYAAAASTARPPIPTGSLRRVRNWSGRWKRWMNLHGGRRSGEMNVFWSISILGWGQSFFLGEKIKNKKTDSKISCFRSNEFS</sequence>
<dbReference type="EMBL" id="OX459120">
    <property type="protein sequence ID" value="CAI9100461.1"/>
    <property type="molecule type" value="Genomic_DNA"/>
</dbReference>
<name>A0AAV1CZ58_OLDCO</name>
<dbReference type="Proteomes" id="UP001161247">
    <property type="component" value="Chromosome 3"/>
</dbReference>
<reference evidence="1" key="1">
    <citation type="submission" date="2023-03" db="EMBL/GenBank/DDBJ databases">
        <authorList>
            <person name="Julca I."/>
        </authorList>
    </citation>
    <scope>NUCLEOTIDE SEQUENCE</scope>
</reference>
<accession>A0AAV1CZ58</accession>
<dbReference type="AlphaFoldDB" id="A0AAV1CZ58"/>
<evidence type="ECO:0000313" key="2">
    <source>
        <dbReference type="Proteomes" id="UP001161247"/>
    </source>
</evidence>
<evidence type="ECO:0000313" key="1">
    <source>
        <dbReference type="EMBL" id="CAI9100461.1"/>
    </source>
</evidence>
<organism evidence="1 2">
    <name type="scientific">Oldenlandia corymbosa var. corymbosa</name>
    <dbReference type="NCBI Taxonomy" id="529605"/>
    <lineage>
        <taxon>Eukaryota</taxon>
        <taxon>Viridiplantae</taxon>
        <taxon>Streptophyta</taxon>
        <taxon>Embryophyta</taxon>
        <taxon>Tracheophyta</taxon>
        <taxon>Spermatophyta</taxon>
        <taxon>Magnoliopsida</taxon>
        <taxon>eudicotyledons</taxon>
        <taxon>Gunneridae</taxon>
        <taxon>Pentapetalae</taxon>
        <taxon>asterids</taxon>
        <taxon>lamiids</taxon>
        <taxon>Gentianales</taxon>
        <taxon>Rubiaceae</taxon>
        <taxon>Rubioideae</taxon>
        <taxon>Spermacoceae</taxon>
        <taxon>Hedyotis-Oldenlandia complex</taxon>
        <taxon>Oldenlandia</taxon>
    </lineage>
</organism>